<dbReference type="InterPro" id="IPR040624">
    <property type="entry name" value="HalOD1"/>
</dbReference>
<accession>A0AAP2Z827</accession>
<keyword evidence="3" id="KW-1185">Reference proteome</keyword>
<name>A0AAP2Z827_9EURY</name>
<protein>
    <recommendedName>
        <fullName evidence="1">Halobacterial output domain-containing protein</fullName>
    </recommendedName>
</protein>
<feature type="domain" description="Halobacterial output" evidence="1">
    <location>
        <begin position="13"/>
        <end position="90"/>
    </location>
</feature>
<reference evidence="2 3" key="1">
    <citation type="submission" date="2022-09" db="EMBL/GenBank/DDBJ databases">
        <title>Enrichment on poylsaccharides allowed isolation of novel metabolic and taxonomic groups of Haloarchaea.</title>
        <authorList>
            <person name="Sorokin D.Y."/>
            <person name="Elcheninov A.G."/>
            <person name="Khizhniak T.V."/>
            <person name="Kolganova T.V."/>
            <person name="Kublanov I.V."/>
        </authorList>
    </citation>
    <scope>NUCLEOTIDE SEQUENCE [LARGE SCALE GENOMIC DNA]</scope>
    <source>
        <strain evidence="2 3">AArc-curdl1</strain>
    </source>
</reference>
<dbReference type="EMBL" id="JAOPJZ010000005">
    <property type="protein sequence ID" value="MCU4751973.1"/>
    <property type="molecule type" value="Genomic_DNA"/>
</dbReference>
<comment type="caution">
    <text evidence="2">The sequence shown here is derived from an EMBL/GenBank/DDBJ whole genome shotgun (WGS) entry which is preliminary data.</text>
</comment>
<dbReference type="AlphaFoldDB" id="A0AAP2Z827"/>
<dbReference type="RefSeq" id="WP_342808307.1">
    <property type="nucleotide sequence ID" value="NZ_JAOPJZ010000005.1"/>
</dbReference>
<dbReference type="Pfam" id="PF18545">
    <property type="entry name" value="HalOD1"/>
    <property type="match status" value="1"/>
</dbReference>
<gene>
    <name evidence="2" type="ORF">OB919_08250</name>
</gene>
<evidence type="ECO:0000259" key="1">
    <source>
        <dbReference type="Pfam" id="PF18545"/>
    </source>
</evidence>
<sequence length="91" mass="9788">MLLAAGKSDSNERPPLSYRIIAAVAEKEGVDPTALEPPEYDSLYDVLNPEALDSLFAPRQNGATRSGGFVEFEYAGYDVTVFSDGTVDVAE</sequence>
<proteinExistence type="predicted"/>
<evidence type="ECO:0000313" key="3">
    <source>
        <dbReference type="Proteomes" id="UP001321047"/>
    </source>
</evidence>
<evidence type="ECO:0000313" key="2">
    <source>
        <dbReference type="EMBL" id="MCU4751973.1"/>
    </source>
</evidence>
<organism evidence="2 3">
    <name type="scientific">Natronosalvus hydrolyticus</name>
    <dbReference type="NCBI Taxonomy" id="2979988"/>
    <lineage>
        <taxon>Archaea</taxon>
        <taxon>Methanobacteriati</taxon>
        <taxon>Methanobacteriota</taxon>
        <taxon>Stenosarchaea group</taxon>
        <taxon>Halobacteria</taxon>
        <taxon>Halobacteriales</taxon>
        <taxon>Natrialbaceae</taxon>
        <taxon>Natronosalvus</taxon>
    </lineage>
</organism>
<dbReference type="Proteomes" id="UP001321047">
    <property type="component" value="Unassembled WGS sequence"/>
</dbReference>